<organism evidence="1">
    <name type="scientific">marine sediment metagenome</name>
    <dbReference type="NCBI Taxonomy" id="412755"/>
    <lineage>
        <taxon>unclassified sequences</taxon>
        <taxon>metagenomes</taxon>
        <taxon>ecological metagenomes</taxon>
    </lineage>
</organism>
<dbReference type="AlphaFoldDB" id="A0A0F9UWB8"/>
<reference evidence="1" key="1">
    <citation type="journal article" date="2015" name="Nature">
        <title>Complex archaea that bridge the gap between prokaryotes and eukaryotes.</title>
        <authorList>
            <person name="Spang A."/>
            <person name="Saw J.H."/>
            <person name="Jorgensen S.L."/>
            <person name="Zaremba-Niedzwiedzka K."/>
            <person name="Martijn J."/>
            <person name="Lind A.E."/>
            <person name="van Eijk R."/>
            <person name="Schleper C."/>
            <person name="Guy L."/>
            <person name="Ettema T.J."/>
        </authorList>
    </citation>
    <scope>NUCLEOTIDE SEQUENCE</scope>
</reference>
<gene>
    <name evidence="1" type="ORF">LCGC14_0480900</name>
</gene>
<proteinExistence type="predicted"/>
<dbReference type="EMBL" id="LAZR01000523">
    <property type="protein sequence ID" value="KKN65486.1"/>
    <property type="molecule type" value="Genomic_DNA"/>
</dbReference>
<sequence>MSLRDEVAKRIRLSEETLLRDMSVPNIEQWDKLSRFCKDYYYREADTLLSLEHEGHRLGIIEVEGEWPPNTPWKVTQQDVKDAGWVQEVKG</sequence>
<name>A0A0F9UWB8_9ZZZZ</name>
<comment type="caution">
    <text evidence="1">The sequence shown here is derived from an EMBL/GenBank/DDBJ whole genome shotgun (WGS) entry which is preliminary data.</text>
</comment>
<accession>A0A0F9UWB8</accession>
<evidence type="ECO:0000313" key="1">
    <source>
        <dbReference type="EMBL" id="KKN65486.1"/>
    </source>
</evidence>
<protein>
    <submittedName>
        <fullName evidence="1">Uncharacterized protein</fullName>
    </submittedName>
</protein>